<comment type="caution">
    <text evidence="1">The sequence shown here is derived from an EMBL/GenBank/DDBJ whole genome shotgun (WGS) entry which is preliminary data.</text>
</comment>
<evidence type="ECO:0000313" key="1">
    <source>
        <dbReference type="EMBL" id="PVZ66782.1"/>
    </source>
</evidence>
<dbReference type="OrthoDB" id="3034946at2"/>
<dbReference type="RefSeq" id="WP_116688144.1">
    <property type="nucleotide sequence ID" value="NZ_CAWNYD010000007.1"/>
</dbReference>
<protein>
    <recommendedName>
        <fullName evidence="3">DUF4276 domain-containing protein</fullName>
    </recommendedName>
</protein>
<proteinExistence type="predicted"/>
<dbReference type="EMBL" id="QDDL01000007">
    <property type="protein sequence ID" value="PVZ66782.1"/>
    <property type="molecule type" value="Genomic_DNA"/>
</dbReference>
<reference evidence="1 2" key="1">
    <citation type="submission" date="2018-04" db="EMBL/GenBank/DDBJ databases">
        <title>Thalassorhabdus spongiae gen. nov., sp. nov., isolated from a marine sponge in South-West Iceland.</title>
        <authorList>
            <person name="Knobloch S."/>
            <person name="Daussin A."/>
            <person name="Johannsson R."/>
            <person name="Marteinsson V.T."/>
        </authorList>
    </citation>
    <scope>NUCLEOTIDE SEQUENCE [LARGE SCALE GENOMIC DNA]</scope>
    <source>
        <strain evidence="1 2">Hp12</strain>
    </source>
</reference>
<dbReference type="AlphaFoldDB" id="A0A2V1GRC2"/>
<gene>
    <name evidence="1" type="ORF">DC094_16085</name>
</gene>
<name>A0A2V1GRC2_9GAMM</name>
<dbReference type="Proteomes" id="UP000244906">
    <property type="component" value="Unassembled WGS sequence"/>
</dbReference>
<organism evidence="1 2">
    <name type="scientific">Pelagibaculum spongiae</name>
    <dbReference type="NCBI Taxonomy" id="2080658"/>
    <lineage>
        <taxon>Bacteria</taxon>
        <taxon>Pseudomonadati</taxon>
        <taxon>Pseudomonadota</taxon>
        <taxon>Gammaproteobacteria</taxon>
        <taxon>Oceanospirillales</taxon>
        <taxon>Pelagibaculum</taxon>
    </lineage>
</organism>
<sequence length="198" mass="21831">MVKVGFIVEGFTEKVVIESAGFQSWTREQGIEVIHPVVNATGGGNLLPQNIGPMVRQLSISQPDHIVILTDREREPSVQAVRQRIGTKHTNLVFVAVKAIEAWFLADTAAMGLWLEDDNFEEPAPEATPDLPWDYLKELANRFEKRGPGSRKPKFAERMVRKQSSGGFAFSIASAAQHPACPSAKEFHDELIALGVTP</sequence>
<accession>A0A2V1GRC2</accession>
<evidence type="ECO:0000313" key="2">
    <source>
        <dbReference type="Proteomes" id="UP000244906"/>
    </source>
</evidence>
<evidence type="ECO:0008006" key="3">
    <source>
        <dbReference type="Google" id="ProtNLM"/>
    </source>
</evidence>
<keyword evidence="2" id="KW-1185">Reference proteome</keyword>